<keyword evidence="3" id="KW-0813">Transport</keyword>
<proteinExistence type="inferred from homology"/>
<organism evidence="7 8">
    <name type="scientific">Phenylobacterium deserti</name>
    <dbReference type="NCBI Taxonomy" id="1914756"/>
    <lineage>
        <taxon>Bacteria</taxon>
        <taxon>Pseudomonadati</taxon>
        <taxon>Pseudomonadota</taxon>
        <taxon>Alphaproteobacteria</taxon>
        <taxon>Caulobacterales</taxon>
        <taxon>Caulobacteraceae</taxon>
        <taxon>Phenylobacterium</taxon>
    </lineage>
</organism>
<evidence type="ECO:0000259" key="4">
    <source>
        <dbReference type="Pfam" id="PF25917"/>
    </source>
</evidence>
<dbReference type="Pfam" id="PF25967">
    <property type="entry name" value="RND-MFP_C"/>
    <property type="match status" value="1"/>
</dbReference>
<dbReference type="SUPFAM" id="SSF111369">
    <property type="entry name" value="HlyD-like secretion proteins"/>
    <property type="match status" value="1"/>
</dbReference>
<dbReference type="InterPro" id="IPR006143">
    <property type="entry name" value="RND_pump_MFP"/>
</dbReference>
<dbReference type="Pfam" id="PF25954">
    <property type="entry name" value="Beta-barrel_RND_2"/>
    <property type="match status" value="1"/>
</dbReference>
<reference evidence="8" key="1">
    <citation type="submission" date="2018-05" db="EMBL/GenBank/DDBJ databases">
        <authorList>
            <person name="Li X."/>
        </authorList>
    </citation>
    <scope>NUCLEOTIDE SEQUENCE [LARGE SCALE GENOMIC DNA]</scope>
    <source>
        <strain evidence="8">YIM 73061</strain>
    </source>
</reference>
<dbReference type="EMBL" id="QFYR01000005">
    <property type="protein sequence ID" value="RAK51110.1"/>
    <property type="molecule type" value="Genomic_DNA"/>
</dbReference>
<dbReference type="InterPro" id="IPR058625">
    <property type="entry name" value="MdtA-like_BSH"/>
</dbReference>
<dbReference type="PANTHER" id="PTHR30469:SF15">
    <property type="entry name" value="HLYD FAMILY OF SECRETION PROTEINS"/>
    <property type="match status" value="1"/>
</dbReference>
<dbReference type="NCBIfam" id="TIGR01730">
    <property type="entry name" value="RND_mfp"/>
    <property type="match status" value="1"/>
</dbReference>
<evidence type="ECO:0000313" key="7">
    <source>
        <dbReference type="EMBL" id="RAK51110.1"/>
    </source>
</evidence>
<dbReference type="Pfam" id="PF25917">
    <property type="entry name" value="BSH_RND"/>
    <property type="match status" value="1"/>
</dbReference>
<dbReference type="GO" id="GO:0015562">
    <property type="term" value="F:efflux transmembrane transporter activity"/>
    <property type="evidence" value="ECO:0007669"/>
    <property type="project" value="TreeGrafter"/>
</dbReference>
<feature type="domain" description="CusB-like beta-barrel" evidence="5">
    <location>
        <begin position="204"/>
        <end position="274"/>
    </location>
</feature>
<evidence type="ECO:0000256" key="3">
    <source>
        <dbReference type="ARBA" id="ARBA00022448"/>
    </source>
</evidence>
<evidence type="ECO:0000256" key="1">
    <source>
        <dbReference type="ARBA" id="ARBA00004196"/>
    </source>
</evidence>
<accession>A0A328A936</accession>
<dbReference type="GO" id="GO:1990281">
    <property type="term" value="C:efflux pump complex"/>
    <property type="evidence" value="ECO:0007669"/>
    <property type="project" value="TreeGrafter"/>
</dbReference>
<evidence type="ECO:0000256" key="2">
    <source>
        <dbReference type="ARBA" id="ARBA00009477"/>
    </source>
</evidence>
<feature type="domain" description="Multidrug resistance protein MdtA-like C-terminal permuted SH3" evidence="6">
    <location>
        <begin position="280"/>
        <end position="336"/>
    </location>
</feature>
<dbReference type="Gene3D" id="2.40.420.20">
    <property type="match status" value="1"/>
</dbReference>
<dbReference type="Gene3D" id="2.40.50.100">
    <property type="match status" value="1"/>
</dbReference>
<comment type="subcellular location">
    <subcellularLocation>
        <location evidence="1">Cell envelope</location>
    </subcellularLocation>
</comment>
<feature type="domain" description="Multidrug resistance protein MdtA-like barrel-sandwich hybrid" evidence="4">
    <location>
        <begin position="70"/>
        <end position="194"/>
    </location>
</feature>
<evidence type="ECO:0000313" key="8">
    <source>
        <dbReference type="Proteomes" id="UP000249725"/>
    </source>
</evidence>
<dbReference type="Proteomes" id="UP000249725">
    <property type="component" value="Unassembled WGS sequence"/>
</dbReference>
<dbReference type="Gene3D" id="1.10.287.470">
    <property type="entry name" value="Helix hairpin bin"/>
    <property type="match status" value="1"/>
</dbReference>
<name>A0A328A936_9CAUL</name>
<evidence type="ECO:0000259" key="5">
    <source>
        <dbReference type="Pfam" id="PF25954"/>
    </source>
</evidence>
<dbReference type="InterPro" id="IPR058627">
    <property type="entry name" value="MdtA-like_C"/>
</dbReference>
<dbReference type="InterPro" id="IPR058792">
    <property type="entry name" value="Beta-barrel_RND_2"/>
</dbReference>
<comment type="similarity">
    <text evidence="2">Belongs to the membrane fusion protein (MFP) (TC 8.A.1) family.</text>
</comment>
<dbReference type="Gene3D" id="2.40.30.170">
    <property type="match status" value="1"/>
</dbReference>
<gene>
    <name evidence="7" type="ORF">DJ018_18085</name>
</gene>
<keyword evidence="8" id="KW-1185">Reference proteome</keyword>
<evidence type="ECO:0000259" key="6">
    <source>
        <dbReference type="Pfam" id="PF25967"/>
    </source>
</evidence>
<dbReference type="PANTHER" id="PTHR30469">
    <property type="entry name" value="MULTIDRUG RESISTANCE PROTEIN MDTA"/>
    <property type="match status" value="1"/>
</dbReference>
<protein>
    <submittedName>
        <fullName evidence="7">Efflux RND transporter periplasmic adaptor subunit</fullName>
    </submittedName>
</protein>
<sequence>MIGASAIALTACGKKPDAKAEAPKERATQTVSVVPAKVEALPRVINASGTVSAWEEVPVGAETGGLTATAVLVDEGDYVRQGQVLVKLNDSVLSAQLRQQDAAVASARATLSEASAALNRARELNRSGYLSAASLETAVARQQTAVAQLASAEASRGETAARLAQTNVRAPVNGTISSRSVTKGQIVGAGSELFRMVRDGRLELDAQIPETELALVRAGMPAAVSSEQVGQATGRVRIVTPQVDAQSRLGTARIALTQPGDLKPGMFARAQIQAGAQPSIVVPTAAVLYRENRPGVYVVDPANRVRFRQVAVLTRTGSQTALTGLTAGERVAVDGAGFLGDGDLVRVGQAAAPAGLVRTSNGASQ</sequence>
<comment type="caution">
    <text evidence="7">The sequence shown here is derived from an EMBL/GenBank/DDBJ whole genome shotgun (WGS) entry which is preliminary data.</text>
</comment>
<dbReference type="OrthoDB" id="7265739at2"/>
<dbReference type="AlphaFoldDB" id="A0A328A936"/>